<comment type="caution">
    <text evidence="2">The sequence shown here is derived from an EMBL/GenBank/DDBJ whole genome shotgun (WGS) entry which is preliminary data.</text>
</comment>
<dbReference type="Proteomes" id="UP001610335">
    <property type="component" value="Unassembled WGS sequence"/>
</dbReference>
<evidence type="ECO:0000313" key="3">
    <source>
        <dbReference type="Proteomes" id="UP001610335"/>
    </source>
</evidence>
<evidence type="ECO:0000256" key="1">
    <source>
        <dbReference type="SAM" id="Coils"/>
    </source>
</evidence>
<protein>
    <submittedName>
        <fullName evidence="2">Uncharacterized protein</fullName>
    </submittedName>
</protein>
<sequence>MSLRFFIHFTKTSSIPITRPNYQILHTTSHQALHNLPHNTISLLHPPRIIQNEDPPPDSATVLLANIEGASARVELDGVKIRFGDNSAALFIMLYEMQKQQEILIPELADEKRNSHKAQMEQLHQISVLEDQVRYLHKAFQNMADNFAYCKGEMDNSCGFCKEERQERVREEIEVEQQHDRIEELEIVLRLVNLET</sequence>
<proteinExistence type="predicted"/>
<feature type="coiled-coil region" evidence="1">
    <location>
        <begin position="161"/>
        <end position="195"/>
    </location>
</feature>
<name>A0ABR4HZN2_9EURO</name>
<keyword evidence="1" id="KW-0175">Coiled coil</keyword>
<organism evidence="2 3">
    <name type="scientific">Aspergillus cavernicola</name>
    <dbReference type="NCBI Taxonomy" id="176166"/>
    <lineage>
        <taxon>Eukaryota</taxon>
        <taxon>Fungi</taxon>
        <taxon>Dikarya</taxon>
        <taxon>Ascomycota</taxon>
        <taxon>Pezizomycotina</taxon>
        <taxon>Eurotiomycetes</taxon>
        <taxon>Eurotiomycetidae</taxon>
        <taxon>Eurotiales</taxon>
        <taxon>Aspergillaceae</taxon>
        <taxon>Aspergillus</taxon>
        <taxon>Aspergillus subgen. Nidulantes</taxon>
    </lineage>
</organism>
<reference evidence="2 3" key="1">
    <citation type="submission" date="2024-07" db="EMBL/GenBank/DDBJ databases">
        <title>Section-level genome sequencing and comparative genomics of Aspergillus sections Usti and Cavernicolus.</title>
        <authorList>
            <consortium name="Lawrence Berkeley National Laboratory"/>
            <person name="Nybo J.L."/>
            <person name="Vesth T.C."/>
            <person name="Theobald S."/>
            <person name="Frisvad J.C."/>
            <person name="Larsen T.O."/>
            <person name="Kjaerboelling I."/>
            <person name="Rothschild-Mancinelli K."/>
            <person name="Lyhne E.K."/>
            <person name="Kogle M.E."/>
            <person name="Barry K."/>
            <person name="Clum A."/>
            <person name="Na H."/>
            <person name="Ledsgaard L."/>
            <person name="Lin J."/>
            <person name="Lipzen A."/>
            <person name="Kuo A."/>
            <person name="Riley R."/>
            <person name="Mondo S."/>
            <person name="LaButti K."/>
            <person name="Haridas S."/>
            <person name="Pangalinan J."/>
            <person name="Salamov A.A."/>
            <person name="Simmons B.A."/>
            <person name="Magnuson J.K."/>
            <person name="Chen J."/>
            <person name="Drula E."/>
            <person name="Henrissat B."/>
            <person name="Wiebenga A."/>
            <person name="Lubbers R.J."/>
            <person name="Gomes A.C."/>
            <person name="Makela M.R."/>
            <person name="Stajich J."/>
            <person name="Grigoriev I.V."/>
            <person name="Mortensen U.H."/>
            <person name="De vries R.P."/>
            <person name="Baker S.E."/>
            <person name="Andersen M.R."/>
        </authorList>
    </citation>
    <scope>NUCLEOTIDE SEQUENCE [LARGE SCALE GENOMIC DNA]</scope>
    <source>
        <strain evidence="2 3">CBS 600.67</strain>
    </source>
</reference>
<keyword evidence="3" id="KW-1185">Reference proteome</keyword>
<evidence type="ECO:0000313" key="2">
    <source>
        <dbReference type="EMBL" id="KAL2820951.1"/>
    </source>
</evidence>
<accession>A0ABR4HZN2</accession>
<gene>
    <name evidence="2" type="ORF">BDW59DRAFT_111832</name>
</gene>
<dbReference type="EMBL" id="JBFXLS010000066">
    <property type="protein sequence ID" value="KAL2820951.1"/>
    <property type="molecule type" value="Genomic_DNA"/>
</dbReference>